<evidence type="ECO:0000256" key="1">
    <source>
        <dbReference type="SAM" id="MobiDB-lite"/>
    </source>
</evidence>
<reference evidence="2" key="2">
    <citation type="submission" date="2013-10" db="EMBL/GenBank/DDBJ databases">
        <authorList>
            <person name="Aslett M."/>
        </authorList>
    </citation>
    <scope>NUCLEOTIDE SEQUENCE [LARGE SCALE GENOMIC DNA]</scope>
    <source>
        <strain evidence="2">Houghton</strain>
    </source>
</reference>
<reference evidence="2" key="1">
    <citation type="submission" date="2013-10" db="EMBL/GenBank/DDBJ databases">
        <title>Genomic analysis of the causative agents of coccidiosis in chickens.</title>
        <authorList>
            <person name="Reid A.J."/>
            <person name="Blake D."/>
            <person name="Billington K."/>
            <person name="Browne H."/>
            <person name="Dunn M."/>
            <person name="Hung S."/>
            <person name="Kawahara F."/>
            <person name="Miranda-Saavedra D."/>
            <person name="Mourier T."/>
            <person name="Nagra H."/>
            <person name="Otto T.D."/>
            <person name="Rawlings N."/>
            <person name="Sanchez A."/>
            <person name="Sanders M."/>
            <person name="Subramaniam C."/>
            <person name="Tay Y."/>
            <person name="Dear P."/>
            <person name="Doerig C."/>
            <person name="Gruber A."/>
            <person name="Parkinson J."/>
            <person name="Shirley M."/>
            <person name="Wan K.L."/>
            <person name="Berriman M."/>
            <person name="Tomley F."/>
            <person name="Pain A."/>
        </authorList>
    </citation>
    <scope>NUCLEOTIDE SEQUENCE [LARGE SCALE GENOMIC DNA]</scope>
    <source>
        <strain evidence="2">Houghton</strain>
    </source>
</reference>
<dbReference type="RefSeq" id="XP_013232278.1">
    <property type="nucleotide sequence ID" value="XM_013376824.1"/>
</dbReference>
<feature type="compositionally biased region" description="Low complexity" evidence="1">
    <location>
        <begin position="492"/>
        <end position="509"/>
    </location>
</feature>
<proteinExistence type="predicted"/>
<name>U6KX74_EIMTE</name>
<keyword evidence="3" id="KW-1185">Reference proteome</keyword>
<gene>
    <name evidence="2" type="ORF">ETH_00007280</name>
</gene>
<evidence type="ECO:0000313" key="2">
    <source>
        <dbReference type="EMBL" id="CDJ41528.1"/>
    </source>
</evidence>
<dbReference type="VEuPathDB" id="ToxoDB:ETH2_0903500"/>
<dbReference type="VEuPathDB" id="ToxoDB:ETH_00007280"/>
<organism evidence="2 3">
    <name type="scientific">Eimeria tenella</name>
    <name type="common">Coccidian parasite</name>
    <dbReference type="NCBI Taxonomy" id="5802"/>
    <lineage>
        <taxon>Eukaryota</taxon>
        <taxon>Sar</taxon>
        <taxon>Alveolata</taxon>
        <taxon>Apicomplexa</taxon>
        <taxon>Conoidasida</taxon>
        <taxon>Coccidia</taxon>
        <taxon>Eucoccidiorida</taxon>
        <taxon>Eimeriorina</taxon>
        <taxon>Eimeriidae</taxon>
        <taxon>Eimeria</taxon>
    </lineage>
</organism>
<evidence type="ECO:0000313" key="3">
    <source>
        <dbReference type="Proteomes" id="UP000030747"/>
    </source>
</evidence>
<protein>
    <submittedName>
        <fullName evidence="2">Uncharacterized protein</fullName>
    </submittedName>
</protein>
<dbReference type="AlphaFoldDB" id="U6KX74"/>
<dbReference type="GeneID" id="25250658"/>
<accession>U6KX74</accession>
<feature type="region of interest" description="Disordered" evidence="1">
    <location>
        <begin position="490"/>
        <end position="509"/>
    </location>
</feature>
<sequence length="509" mass="55147">MESTWLSYAPRLGKRGLSLGTRVSALWILSACLALPIAVIDLSWPLTPQTAEAIKMPPRGAVSFGGSTDQLLALEDVEPETESAVARSQERGKGKARPRKRRSRVRRSLQKLFKGQTIANQRRRKLLAREICNWHVFERYSAGAPSKLLIFLTTAGQKEERSGGCCGMRTRRNQSVEVDPPLSTQAEDDALDLNGELLALFQDVQKCEKRKRGTGHSSFCVDAFVSSPLTAAIQTASKATAIVGKDIACKDPHHNETPRTRATWLLSPLAREQVESLADVGTELEELLRRLTHFFETVQLERTVVDTGVMAPGQPWWYTNTEAQLRDALERIRALSSDTPSSQFGEAAAGVTAGPQEGESGLAAGYSASSVVPIGFPDILPPSKGSKALKTALDSAEALLLSSVDSGTSADIPPRESQEAVLLRGKMLLQSLCNAEPLSTALITTHARFLDGLSRYSTVDSATIKVAILSCIAEPTLQFLEELQDISGKARSNSFSSEDSQESGQSGWS</sequence>
<dbReference type="Proteomes" id="UP000030747">
    <property type="component" value="Unassembled WGS sequence"/>
</dbReference>
<feature type="compositionally biased region" description="Basic residues" evidence="1">
    <location>
        <begin position="94"/>
        <end position="106"/>
    </location>
</feature>
<feature type="region of interest" description="Disordered" evidence="1">
    <location>
        <begin position="78"/>
        <end position="106"/>
    </location>
</feature>
<dbReference type="OrthoDB" id="346712at2759"/>
<dbReference type="EMBL" id="HG675628">
    <property type="protein sequence ID" value="CDJ41528.1"/>
    <property type="molecule type" value="Genomic_DNA"/>
</dbReference>